<reference evidence="2" key="1">
    <citation type="submission" date="2021-01" db="EMBL/GenBank/DDBJ databases">
        <authorList>
            <person name="Corre E."/>
            <person name="Pelletier E."/>
            <person name="Niang G."/>
            <person name="Scheremetjew M."/>
            <person name="Finn R."/>
            <person name="Kale V."/>
            <person name="Holt S."/>
            <person name="Cochrane G."/>
            <person name="Meng A."/>
            <person name="Brown T."/>
            <person name="Cohen L."/>
        </authorList>
    </citation>
    <scope>NUCLEOTIDE SEQUENCE</scope>
    <source>
        <strain evidence="2">CCAP 1951/1</strain>
    </source>
</reference>
<proteinExistence type="predicted"/>
<name>A0A7S1Q259_NEODS</name>
<protein>
    <recommendedName>
        <fullName evidence="1">C2 domain-containing protein</fullName>
    </recommendedName>
</protein>
<dbReference type="InterPro" id="IPR000008">
    <property type="entry name" value="C2_dom"/>
</dbReference>
<dbReference type="InterPro" id="IPR035892">
    <property type="entry name" value="C2_domain_sf"/>
</dbReference>
<dbReference type="Gene3D" id="2.60.40.150">
    <property type="entry name" value="C2 domain"/>
    <property type="match status" value="1"/>
</dbReference>
<gene>
    <name evidence="2" type="ORF">NDES1114_LOCUS14836</name>
</gene>
<evidence type="ECO:0000259" key="1">
    <source>
        <dbReference type="PROSITE" id="PS50004"/>
    </source>
</evidence>
<dbReference type="PANTHER" id="PTHR14240">
    <property type="entry name" value="RETINITIS PIGMENTOSA GTPASE REGULATOR-INTERACTING PROTEIN"/>
    <property type="match status" value="1"/>
</dbReference>
<sequence>MFAFRGVIAIRIAVRRCRGLAKNASGVDPSPYVFYTVDGEGAAFVTDTVVHTAGRQLTCDPDFDAEPVDHPVRVGSQLHDYVRGATITFAVFDTRSEDAESNLGTTTLPLASLAESPQSTVVREAALHPSGTIEVAVSWVRC</sequence>
<accession>A0A7S1Q259</accession>
<feature type="domain" description="C2" evidence="1">
    <location>
        <begin position="1"/>
        <end position="123"/>
    </location>
</feature>
<dbReference type="EMBL" id="HBGF01022481">
    <property type="protein sequence ID" value="CAD9116209.1"/>
    <property type="molecule type" value="Transcribed_RNA"/>
</dbReference>
<dbReference type="InterPro" id="IPR031139">
    <property type="entry name" value="RPGRIP1_fam"/>
</dbReference>
<organism evidence="2">
    <name type="scientific">Neobodo designis</name>
    <name type="common">Flagellated protozoan</name>
    <name type="synonym">Bodo designis</name>
    <dbReference type="NCBI Taxonomy" id="312471"/>
    <lineage>
        <taxon>Eukaryota</taxon>
        <taxon>Discoba</taxon>
        <taxon>Euglenozoa</taxon>
        <taxon>Kinetoplastea</taxon>
        <taxon>Metakinetoplastina</taxon>
        <taxon>Neobodonida</taxon>
        <taxon>Neobodo</taxon>
    </lineage>
</organism>
<dbReference type="CDD" id="cd00030">
    <property type="entry name" value="C2"/>
    <property type="match status" value="1"/>
</dbReference>
<dbReference type="SUPFAM" id="SSF49562">
    <property type="entry name" value="C2 domain (Calcium/lipid-binding domain, CaLB)"/>
    <property type="match status" value="1"/>
</dbReference>
<dbReference type="AlphaFoldDB" id="A0A7S1Q259"/>
<dbReference type="PROSITE" id="PS50004">
    <property type="entry name" value="C2"/>
    <property type="match status" value="1"/>
</dbReference>
<evidence type="ECO:0000313" key="2">
    <source>
        <dbReference type="EMBL" id="CAD9116209.1"/>
    </source>
</evidence>